<name>G7Z7Q8_AZOL4</name>
<protein>
    <submittedName>
        <fullName evidence="1">Uncharacterized protein</fullName>
    </submittedName>
</protein>
<dbReference type="Proteomes" id="UP000005667">
    <property type="component" value="Chromosome"/>
</dbReference>
<accession>G7Z7Q8</accession>
<dbReference type="KEGG" id="ali:AZOLI_1755"/>
<dbReference type="HOGENOM" id="CLU_1567495_0_0_5"/>
<evidence type="ECO:0000313" key="1">
    <source>
        <dbReference type="EMBL" id="CBS87020.1"/>
    </source>
</evidence>
<sequence length="170" mass="18629">MTILAFPTQDRGAQRPAVPPETTIVRLTLAEATDWQRNIVAECRRQRVLTPSLPAFLKRAGLMDRCTFLSSAGPAEPLCFRHLGVPTLSVLGRAWGRAVINQPDEADPHVEFAHSIGAQYAESIGAGEAVFNRVTVSGVGRPFVYTHALYGWEDRGRRAVLSAVNIQTLH</sequence>
<dbReference type="OrthoDB" id="7306073at2"/>
<dbReference type="AlphaFoldDB" id="G7Z7Q8"/>
<reference evidence="2" key="1">
    <citation type="journal article" date="2011" name="PLoS Genet.">
        <title>Azospirillum genomes reveal transition of bacteria from aquatic to terrestrial environments.</title>
        <authorList>
            <person name="Wisniewski-Dye F."/>
            <person name="Borziak K."/>
            <person name="Khalsa-Moyers G."/>
            <person name="Alexandre G."/>
            <person name="Sukharnikov L.O."/>
            <person name="Wuichet K."/>
            <person name="Hurst G.B."/>
            <person name="McDonald W.H."/>
            <person name="Robertson J.S."/>
            <person name="Barbe V."/>
            <person name="Calteau A."/>
            <person name="Rouy Z."/>
            <person name="Mangenot S."/>
            <person name="Prigent-Combaret C."/>
            <person name="Normand P."/>
            <person name="Boyer M."/>
            <person name="Siguier P."/>
            <person name="Dessaux Y."/>
            <person name="Elmerich C."/>
            <person name="Condemine G."/>
            <person name="Krishnen G."/>
            <person name="Kennedy I."/>
            <person name="Paterson A.H."/>
            <person name="Gonzalez V."/>
            <person name="Mavingui P."/>
            <person name="Zhulin I.B."/>
        </authorList>
    </citation>
    <scope>NUCLEOTIDE SEQUENCE [LARGE SCALE GENOMIC DNA]</scope>
    <source>
        <strain evidence="2">4B</strain>
    </source>
</reference>
<dbReference type="STRING" id="862719.AZOLI_1755"/>
<proteinExistence type="predicted"/>
<organism evidence="1 2">
    <name type="scientific">Azospirillum lipoferum (strain 4B)</name>
    <dbReference type="NCBI Taxonomy" id="862719"/>
    <lineage>
        <taxon>Bacteria</taxon>
        <taxon>Pseudomonadati</taxon>
        <taxon>Pseudomonadota</taxon>
        <taxon>Alphaproteobacteria</taxon>
        <taxon>Rhodospirillales</taxon>
        <taxon>Azospirillaceae</taxon>
        <taxon>Azospirillum</taxon>
    </lineage>
</organism>
<dbReference type="EMBL" id="FQ311868">
    <property type="protein sequence ID" value="CBS87020.1"/>
    <property type="molecule type" value="Genomic_DNA"/>
</dbReference>
<dbReference type="RefSeq" id="WP_014248028.1">
    <property type="nucleotide sequence ID" value="NC_016622.1"/>
</dbReference>
<keyword evidence="2" id="KW-1185">Reference proteome</keyword>
<gene>
    <name evidence="1" type="ordered locus">AZOLI_1755</name>
</gene>
<evidence type="ECO:0000313" key="2">
    <source>
        <dbReference type="Proteomes" id="UP000005667"/>
    </source>
</evidence>